<feature type="signal peptide" evidence="1">
    <location>
        <begin position="1"/>
        <end position="28"/>
    </location>
</feature>
<feature type="chain" id="PRO_5002668462" evidence="1">
    <location>
        <begin position="29"/>
        <end position="190"/>
    </location>
</feature>
<reference evidence="2" key="1">
    <citation type="journal article" date="2007" name="Environ. Microbiol.">
        <title>Proteorhodopsin photosystem gene clusters exhibit co-evolutionary trends and shared ancestry among diverse marine microbial phyla.</title>
        <authorList>
            <person name="McCarren J."/>
            <person name="Delong E.F."/>
        </authorList>
    </citation>
    <scope>NUCLEOTIDE SEQUENCE</scope>
</reference>
<dbReference type="EMBL" id="EF089400">
    <property type="protein sequence ID" value="ABL97770.1"/>
    <property type="molecule type" value="Genomic_DNA"/>
</dbReference>
<keyword evidence="1" id="KW-0732">Signal</keyword>
<protein>
    <submittedName>
        <fullName evidence="2">Uncharacterized protein</fullName>
    </submittedName>
</protein>
<accession>A4GI59</accession>
<evidence type="ECO:0000313" key="2">
    <source>
        <dbReference type="EMBL" id="ABL97770.1"/>
    </source>
</evidence>
<evidence type="ECO:0000256" key="1">
    <source>
        <dbReference type="SAM" id="SignalP"/>
    </source>
</evidence>
<name>A4GI59_9BACT</name>
<gene>
    <name evidence="2" type="ORF">MBMO_EB0-41B09.0040</name>
</gene>
<proteinExistence type="predicted"/>
<organism evidence="2">
    <name type="scientific">uncultured marine bacterium EB0_41B09</name>
    <dbReference type="NCBI Taxonomy" id="415438"/>
    <lineage>
        <taxon>Bacteria</taxon>
        <taxon>environmental samples</taxon>
    </lineage>
</organism>
<dbReference type="AlphaFoldDB" id="A4GI59"/>
<sequence>MANKMANKYLKKIILFISSLFISSILSAANLQYYVNQSSKQSLNAPYNYYTYQPSSMMDKAIENLPTYSNVTKCATGNITNAIIILKPILSYQAQSTILYGDLHVKVYQTRSNNETNPDNFIKKMKISLWKVVNFDKVVMDHYVNEMYTSLLKKLASEIDTIKINENYPTNGSYCDLLSTINKSSINLNY</sequence>